<dbReference type="Pfam" id="PF00534">
    <property type="entry name" value="Glycos_transf_1"/>
    <property type="match status" value="1"/>
</dbReference>
<evidence type="ECO:0000313" key="5">
    <source>
        <dbReference type="EMBL" id="MBP2415923.1"/>
    </source>
</evidence>
<proteinExistence type="predicted"/>
<evidence type="ECO:0000259" key="3">
    <source>
        <dbReference type="Pfam" id="PF00534"/>
    </source>
</evidence>
<keyword evidence="2" id="KW-0808">Transferase</keyword>
<dbReference type="InterPro" id="IPR028098">
    <property type="entry name" value="Glyco_trans_4-like_N"/>
</dbReference>
<protein>
    <submittedName>
        <fullName evidence="5">Glycosyltransferase involved in cell wall biosynthesis</fullName>
    </submittedName>
</protein>
<feature type="domain" description="Glycosyl transferase family 1" evidence="3">
    <location>
        <begin position="195"/>
        <end position="350"/>
    </location>
</feature>
<dbReference type="Pfam" id="PF13439">
    <property type="entry name" value="Glyco_transf_4"/>
    <property type="match status" value="1"/>
</dbReference>
<feature type="domain" description="Glycosyltransferase subfamily 4-like N-terminal" evidence="4">
    <location>
        <begin position="11"/>
        <end position="175"/>
    </location>
</feature>
<evidence type="ECO:0000256" key="1">
    <source>
        <dbReference type="ARBA" id="ARBA00022676"/>
    </source>
</evidence>
<organism evidence="5 6">
    <name type="scientific">Microlunatus capsulatus</name>
    <dbReference type="NCBI Taxonomy" id="99117"/>
    <lineage>
        <taxon>Bacteria</taxon>
        <taxon>Bacillati</taxon>
        <taxon>Actinomycetota</taxon>
        <taxon>Actinomycetes</taxon>
        <taxon>Propionibacteriales</taxon>
        <taxon>Propionibacteriaceae</taxon>
        <taxon>Microlunatus</taxon>
    </lineage>
</organism>
<evidence type="ECO:0000313" key="6">
    <source>
        <dbReference type="Proteomes" id="UP000758168"/>
    </source>
</evidence>
<dbReference type="InterPro" id="IPR001296">
    <property type="entry name" value="Glyco_trans_1"/>
</dbReference>
<evidence type="ECO:0000259" key="4">
    <source>
        <dbReference type="Pfam" id="PF13439"/>
    </source>
</evidence>
<dbReference type="Gene3D" id="3.40.50.2000">
    <property type="entry name" value="Glycogen Phosphorylase B"/>
    <property type="match status" value="2"/>
</dbReference>
<keyword evidence="6" id="KW-1185">Reference proteome</keyword>
<dbReference type="RefSeq" id="WP_210053281.1">
    <property type="nucleotide sequence ID" value="NZ_JAGIOB010000001.1"/>
</dbReference>
<dbReference type="Proteomes" id="UP000758168">
    <property type="component" value="Unassembled WGS sequence"/>
</dbReference>
<name>A0ABS4Z4F9_9ACTN</name>
<dbReference type="SUPFAM" id="SSF53756">
    <property type="entry name" value="UDP-Glycosyltransferase/glycogen phosphorylase"/>
    <property type="match status" value="1"/>
</dbReference>
<dbReference type="EMBL" id="JAGIOB010000001">
    <property type="protein sequence ID" value="MBP2415923.1"/>
    <property type="molecule type" value="Genomic_DNA"/>
</dbReference>
<sequence>MLTVLDAFRLGGAETLIAQLGRVAPEMGLELDVLSLHGPSEERSKLAPLLEEAGLRPRYLGVDRTLDPRSFVRLVQDVRRRRPDVVHAHLEMAMTLALPAARLAGVPAVGTFHHVHRPLTGRASARERLALEVATRSQAAVFVSQASLVSFRDRYRAGRAVPRSWQVVHNGVDLAYFSPPPDDVAALPADLGLAGRRVVTVLAALRDFKGIVHVVRAWPRVVERHPEVRLLLVGSGTEEASLRAEVDRLGLAGSVVFAGMRSDVPDVLRGSELVVLPSIYGENLPTVLMEAGGCARPVVASDVGGISDIVADGETGLLVPPGQPDALGAAVLRVLDDPALGRRLGEAGRLRMEERFDAHLWARNLCGLYARAAAAGPRGTAA</sequence>
<gene>
    <name evidence="5" type="ORF">JOF54_000845</name>
</gene>
<comment type="caution">
    <text evidence="5">The sequence shown here is derived from an EMBL/GenBank/DDBJ whole genome shotgun (WGS) entry which is preliminary data.</text>
</comment>
<accession>A0ABS4Z4F9</accession>
<dbReference type="PANTHER" id="PTHR12526">
    <property type="entry name" value="GLYCOSYLTRANSFERASE"/>
    <property type="match status" value="1"/>
</dbReference>
<evidence type="ECO:0000256" key="2">
    <source>
        <dbReference type="ARBA" id="ARBA00022679"/>
    </source>
</evidence>
<dbReference type="PANTHER" id="PTHR12526:SF510">
    <property type="entry name" value="D-INOSITOL 3-PHOSPHATE GLYCOSYLTRANSFERASE"/>
    <property type="match status" value="1"/>
</dbReference>
<keyword evidence="1" id="KW-0328">Glycosyltransferase</keyword>
<reference evidence="5 6" key="1">
    <citation type="submission" date="2021-03" db="EMBL/GenBank/DDBJ databases">
        <title>Sequencing the genomes of 1000 actinobacteria strains.</title>
        <authorList>
            <person name="Klenk H.-P."/>
        </authorList>
    </citation>
    <scope>NUCLEOTIDE SEQUENCE [LARGE SCALE GENOMIC DNA]</scope>
    <source>
        <strain evidence="5 6">DSM 12936</strain>
    </source>
</reference>